<evidence type="ECO:0000313" key="1">
    <source>
        <dbReference type="EMBL" id="KAL0569161.1"/>
    </source>
</evidence>
<protein>
    <recommendedName>
        <fullName evidence="3">Ankyrin repeat domain-containing protein</fullName>
    </recommendedName>
</protein>
<comment type="caution">
    <text evidence="1">The sequence shown here is derived from an EMBL/GenBank/DDBJ whole genome shotgun (WGS) entry which is preliminary data.</text>
</comment>
<sequence>KALVDSITRNAGCELHFDEETTNTVQKLCDFLTSSAPNHVANETEAPVLRHGLSVVNLHAQRLQDRLNVLLSRCIDGEDARSPADSAEEEMLQGLSKLRKKLLAQSYRWRSAYLFLRSDDVPEFPPLFPVLEEFVVRDLGYPPQSTTPFCPQGLLQVPQPREPIFLLKQHDIAMLELIYLHVSMDEDSPVPLFATERLVTAKLRSIHVDSLEAKSLTRVFSLLQKVTDSLCELTLSSLSYLPRVLREIVLPQLERLTFVQVRRTVSCQVLHLLTTPNLRTFELIGDYLSIDIDDEPDEDEFHRIRGFPDFKVVEEFADRSGVKETLLSLKVEDSDPAFTPADMQRIVVLFPLLKSLRLKLQSPRKSLIHLFPHIPNFTYDRFVAFGYESEVEDCHNQ</sequence>
<evidence type="ECO:0000313" key="2">
    <source>
        <dbReference type="Proteomes" id="UP001465976"/>
    </source>
</evidence>
<keyword evidence="2" id="KW-1185">Reference proteome</keyword>
<accession>A0ABR3F1U1</accession>
<dbReference type="EMBL" id="JBAHYK010001181">
    <property type="protein sequence ID" value="KAL0569161.1"/>
    <property type="molecule type" value="Genomic_DNA"/>
</dbReference>
<evidence type="ECO:0008006" key="3">
    <source>
        <dbReference type="Google" id="ProtNLM"/>
    </source>
</evidence>
<dbReference type="Proteomes" id="UP001465976">
    <property type="component" value="Unassembled WGS sequence"/>
</dbReference>
<gene>
    <name evidence="1" type="ORF">V5O48_012815</name>
</gene>
<organism evidence="1 2">
    <name type="scientific">Marasmius crinis-equi</name>
    <dbReference type="NCBI Taxonomy" id="585013"/>
    <lineage>
        <taxon>Eukaryota</taxon>
        <taxon>Fungi</taxon>
        <taxon>Dikarya</taxon>
        <taxon>Basidiomycota</taxon>
        <taxon>Agaricomycotina</taxon>
        <taxon>Agaricomycetes</taxon>
        <taxon>Agaricomycetidae</taxon>
        <taxon>Agaricales</taxon>
        <taxon>Marasmiineae</taxon>
        <taxon>Marasmiaceae</taxon>
        <taxon>Marasmius</taxon>
    </lineage>
</organism>
<feature type="non-terminal residue" evidence="1">
    <location>
        <position position="1"/>
    </location>
</feature>
<name>A0ABR3F1U1_9AGAR</name>
<reference evidence="1 2" key="1">
    <citation type="submission" date="2024-02" db="EMBL/GenBank/DDBJ databases">
        <title>A draft genome for the cacao thread blight pathogen Marasmius crinis-equi.</title>
        <authorList>
            <person name="Cohen S.P."/>
            <person name="Baruah I.K."/>
            <person name="Amoako-Attah I."/>
            <person name="Bukari Y."/>
            <person name="Meinhardt L.W."/>
            <person name="Bailey B.A."/>
        </authorList>
    </citation>
    <scope>NUCLEOTIDE SEQUENCE [LARGE SCALE GENOMIC DNA]</scope>
    <source>
        <strain evidence="1 2">GH-76</strain>
    </source>
</reference>
<proteinExistence type="predicted"/>